<gene>
    <name evidence="1" type="ORF">BTUL_0157g00260</name>
</gene>
<reference evidence="1 2" key="1">
    <citation type="submission" date="2017-12" db="EMBL/GenBank/DDBJ databases">
        <title>Comparative genomics of Botrytis spp.</title>
        <authorList>
            <person name="Valero-Jimenez C.A."/>
            <person name="Tapia P."/>
            <person name="Veloso J."/>
            <person name="Silva-Moreno E."/>
            <person name="Staats M."/>
            <person name="Valdes J.H."/>
            <person name="Van Kan J.A.L."/>
        </authorList>
    </citation>
    <scope>NUCLEOTIDE SEQUENCE [LARGE SCALE GENOMIC DNA]</scope>
    <source>
        <strain evidence="1 2">Bt9001</strain>
    </source>
</reference>
<dbReference type="Proteomes" id="UP000297777">
    <property type="component" value="Unassembled WGS sequence"/>
</dbReference>
<evidence type="ECO:0000313" key="1">
    <source>
        <dbReference type="EMBL" id="TGO09688.1"/>
    </source>
</evidence>
<sequence length="82" mass="8593">MDSPFVASNGSSNTATESPLCAISSAQLALDDADSGGALKNENGVSVLYFPYAGHSGPVDTTVSRLKNLLILGREELFMSER</sequence>
<name>A0A4Z1EGT9_9HELO</name>
<dbReference type="EMBL" id="PQXH01000157">
    <property type="protein sequence ID" value="TGO09688.1"/>
    <property type="molecule type" value="Genomic_DNA"/>
</dbReference>
<accession>A0A4Z1EGT9</accession>
<evidence type="ECO:0000313" key="2">
    <source>
        <dbReference type="Proteomes" id="UP000297777"/>
    </source>
</evidence>
<dbReference type="AlphaFoldDB" id="A0A4Z1EGT9"/>
<protein>
    <submittedName>
        <fullName evidence="1">Uncharacterized protein</fullName>
    </submittedName>
</protein>
<comment type="caution">
    <text evidence="1">The sequence shown here is derived from an EMBL/GenBank/DDBJ whole genome shotgun (WGS) entry which is preliminary data.</text>
</comment>
<dbReference type="OrthoDB" id="3540829at2759"/>
<keyword evidence="2" id="KW-1185">Reference proteome</keyword>
<organism evidence="1 2">
    <name type="scientific">Botrytis tulipae</name>
    <dbReference type="NCBI Taxonomy" id="87230"/>
    <lineage>
        <taxon>Eukaryota</taxon>
        <taxon>Fungi</taxon>
        <taxon>Dikarya</taxon>
        <taxon>Ascomycota</taxon>
        <taxon>Pezizomycotina</taxon>
        <taxon>Leotiomycetes</taxon>
        <taxon>Helotiales</taxon>
        <taxon>Sclerotiniaceae</taxon>
        <taxon>Botrytis</taxon>
    </lineage>
</organism>
<proteinExistence type="predicted"/>